<dbReference type="Proteomes" id="UP000828390">
    <property type="component" value="Unassembled WGS sequence"/>
</dbReference>
<proteinExistence type="predicted"/>
<comment type="caution">
    <text evidence="1">The sequence shown here is derived from an EMBL/GenBank/DDBJ whole genome shotgun (WGS) entry which is preliminary data.</text>
</comment>
<dbReference type="EMBL" id="JAIWYP010000008">
    <property type="protein sequence ID" value="KAH3788937.1"/>
    <property type="molecule type" value="Genomic_DNA"/>
</dbReference>
<name>A0A9D4EZ75_DREPO</name>
<organism evidence="1 2">
    <name type="scientific">Dreissena polymorpha</name>
    <name type="common">Zebra mussel</name>
    <name type="synonym">Mytilus polymorpha</name>
    <dbReference type="NCBI Taxonomy" id="45954"/>
    <lineage>
        <taxon>Eukaryota</taxon>
        <taxon>Metazoa</taxon>
        <taxon>Spiralia</taxon>
        <taxon>Lophotrochozoa</taxon>
        <taxon>Mollusca</taxon>
        <taxon>Bivalvia</taxon>
        <taxon>Autobranchia</taxon>
        <taxon>Heteroconchia</taxon>
        <taxon>Euheterodonta</taxon>
        <taxon>Imparidentia</taxon>
        <taxon>Neoheterodontei</taxon>
        <taxon>Myida</taxon>
        <taxon>Dreissenoidea</taxon>
        <taxon>Dreissenidae</taxon>
        <taxon>Dreissena</taxon>
    </lineage>
</organism>
<gene>
    <name evidence="1" type="ORF">DPMN_167101</name>
</gene>
<keyword evidence="2" id="KW-1185">Reference proteome</keyword>
<protein>
    <submittedName>
        <fullName evidence="1">Uncharacterized protein</fullName>
    </submittedName>
</protein>
<dbReference type="AlphaFoldDB" id="A0A9D4EZ75"/>
<evidence type="ECO:0000313" key="1">
    <source>
        <dbReference type="EMBL" id="KAH3788937.1"/>
    </source>
</evidence>
<reference evidence="1" key="1">
    <citation type="journal article" date="2019" name="bioRxiv">
        <title>The Genome of the Zebra Mussel, Dreissena polymorpha: A Resource for Invasive Species Research.</title>
        <authorList>
            <person name="McCartney M.A."/>
            <person name="Auch B."/>
            <person name="Kono T."/>
            <person name="Mallez S."/>
            <person name="Zhang Y."/>
            <person name="Obille A."/>
            <person name="Becker A."/>
            <person name="Abrahante J.E."/>
            <person name="Garbe J."/>
            <person name="Badalamenti J.P."/>
            <person name="Herman A."/>
            <person name="Mangelson H."/>
            <person name="Liachko I."/>
            <person name="Sullivan S."/>
            <person name="Sone E.D."/>
            <person name="Koren S."/>
            <person name="Silverstein K.A.T."/>
            <person name="Beckman K.B."/>
            <person name="Gohl D.M."/>
        </authorList>
    </citation>
    <scope>NUCLEOTIDE SEQUENCE</scope>
    <source>
        <strain evidence="1">Duluth1</strain>
        <tissue evidence="1">Whole animal</tissue>
    </source>
</reference>
<evidence type="ECO:0000313" key="2">
    <source>
        <dbReference type="Proteomes" id="UP000828390"/>
    </source>
</evidence>
<reference evidence="1" key="2">
    <citation type="submission" date="2020-11" db="EMBL/GenBank/DDBJ databases">
        <authorList>
            <person name="McCartney M.A."/>
            <person name="Auch B."/>
            <person name="Kono T."/>
            <person name="Mallez S."/>
            <person name="Becker A."/>
            <person name="Gohl D.M."/>
            <person name="Silverstein K.A.T."/>
            <person name="Koren S."/>
            <person name="Bechman K.B."/>
            <person name="Herman A."/>
            <person name="Abrahante J.E."/>
            <person name="Garbe J."/>
        </authorList>
    </citation>
    <scope>NUCLEOTIDE SEQUENCE</scope>
    <source>
        <strain evidence="1">Duluth1</strain>
        <tissue evidence="1">Whole animal</tissue>
    </source>
</reference>
<sequence length="88" mass="9763">MFDIYVTQILDIDVKSYSTTVNRPVSCFNSIVVPCQNKAGLRDGPSILQTHPEGLLEESPDSSGTVCQELLLDVWQQFSSISPMLCQK</sequence>
<accession>A0A9D4EZ75</accession>